<feature type="non-terminal residue" evidence="3">
    <location>
        <position position="247"/>
    </location>
</feature>
<evidence type="ECO:0000256" key="1">
    <source>
        <dbReference type="SAM" id="MobiDB-lite"/>
    </source>
</evidence>
<dbReference type="RefSeq" id="XP_024883078.1">
    <property type="nucleotide sequence ID" value="XM_025027310.1"/>
</dbReference>
<reference evidence="3" key="1">
    <citation type="submission" date="2025-08" db="UniProtKB">
        <authorList>
            <consortium name="RefSeq"/>
        </authorList>
    </citation>
    <scope>IDENTIFICATION</scope>
    <source>
        <tissue evidence="3">Whole body</tissue>
    </source>
</reference>
<evidence type="ECO:0000313" key="3">
    <source>
        <dbReference type="RefSeq" id="XP_024883078.1"/>
    </source>
</evidence>
<proteinExistence type="predicted"/>
<organism evidence="2 3">
    <name type="scientific">Temnothorax curvispinosus</name>
    <dbReference type="NCBI Taxonomy" id="300111"/>
    <lineage>
        <taxon>Eukaryota</taxon>
        <taxon>Metazoa</taxon>
        <taxon>Ecdysozoa</taxon>
        <taxon>Arthropoda</taxon>
        <taxon>Hexapoda</taxon>
        <taxon>Insecta</taxon>
        <taxon>Pterygota</taxon>
        <taxon>Neoptera</taxon>
        <taxon>Endopterygota</taxon>
        <taxon>Hymenoptera</taxon>
        <taxon>Apocrita</taxon>
        <taxon>Aculeata</taxon>
        <taxon>Formicoidea</taxon>
        <taxon>Formicidae</taxon>
        <taxon>Myrmicinae</taxon>
        <taxon>Temnothorax</taxon>
    </lineage>
</organism>
<dbReference type="GeneID" id="112461891"/>
<protein>
    <submittedName>
        <fullName evidence="3">Uncharacterized protein DDB_G0271670-like</fullName>
    </submittedName>
</protein>
<gene>
    <name evidence="3" type="primary">LOC112461891</name>
</gene>
<keyword evidence="2" id="KW-1185">Reference proteome</keyword>
<feature type="region of interest" description="Disordered" evidence="1">
    <location>
        <begin position="76"/>
        <end position="99"/>
    </location>
</feature>
<feature type="region of interest" description="Disordered" evidence="1">
    <location>
        <begin position="127"/>
        <end position="146"/>
    </location>
</feature>
<dbReference type="Proteomes" id="UP000504618">
    <property type="component" value="Unplaced"/>
</dbReference>
<name>A0A6J1QMD0_9HYME</name>
<dbReference type="AlphaFoldDB" id="A0A6J1QMD0"/>
<evidence type="ECO:0000313" key="2">
    <source>
        <dbReference type="Proteomes" id="UP000504618"/>
    </source>
</evidence>
<sequence length="247" mass="25839">MKRATSASVAAATAAATQVHHQARIQELFSAGSMSTAAAAATTTMTATSTTTSTSTTTATIVSSCTDELDKQITTISSRLEPKGSPKISPGTGDDNKAKSTMSRLLAVDSDNYMLRKGAATAITAATNGAAAPSSTTSSSSSSSSSSLNGSTFVGANFGPTQSTILSRLSAVDQYHFWPYTRSILRREQPRNRIWLHGSTGHRDWHNTDLAVYPYWGSATHQVLAANIVPLLGHADNSGRSPTFAHG</sequence>
<accession>A0A6J1QMD0</accession>